<dbReference type="EMBL" id="JAHJDP010000026">
    <property type="protein sequence ID" value="MBU2690235.1"/>
    <property type="molecule type" value="Genomic_DNA"/>
</dbReference>
<sequence length="240" mass="28458">EPLVVDGFESFEYSQYYPTHFHVAVGSNSHFFYAFTDAELRRKGRMTLKQEEKRMKLEKELGRPDPKSIEKEMAHLVRLAIGDMKRVALYSDDHPAYPRAFRRLKGVETSHHVTSSTDPRTPRNPLFPVNLLDLLIRHSGANHKRETIAFSKRRQSAAERLAILQVWRNFIKPFSERYNSESPAQRLGLFDRKLRVDEILAKRLFATRTRLPRRLKQYYNRTIETRCIPKNRRHELKYAY</sequence>
<name>A0A948W5P7_UNCEI</name>
<organism evidence="1 2">
    <name type="scientific">Eiseniibacteriota bacterium</name>
    <dbReference type="NCBI Taxonomy" id="2212470"/>
    <lineage>
        <taxon>Bacteria</taxon>
        <taxon>Candidatus Eiseniibacteriota</taxon>
    </lineage>
</organism>
<comment type="caution">
    <text evidence="1">The sequence shown here is derived from an EMBL/GenBank/DDBJ whole genome shotgun (WGS) entry which is preliminary data.</text>
</comment>
<gene>
    <name evidence="1" type="ORF">KJ970_04845</name>
</gene>
<feature type="non-terminal residue" evidence="1">
    <location>
        <position position="1"/>
    </location>
</feature>
<protein>
    <submittedName>
        <fullName evidence="1">Uncharacterized protein</fullName>
    </submittedName>
</protein>
<evidence type="ECO:0000313" key="2">
    <source>
        <dbReference type="Proteomes" id="UP000777784"/>
    </source>
</evidence>
<proteinExistence type="predicted"/>
<reference evidence="1" key="1">
    <citation type="submission" date="2021-05" db="EMBL/GenBank/DDBJ databases">
        <title>Energy efficiency and biological interactions define the core microbiome of deep oligotrophic groundwater.</title>
        <authorList>
            <person name="Mehrshad M."/>
            <person name="Lopez-Fernandez M."/>
            <person name="Bell E."/>
            <person name="Bernier-Latmani R."/>
            <person name="Bertilsson S."/>
            <person name="Dopson M."/>
        </authorList>
    </citation>
    <scope>NUCLEOTIDE SEQUENCE</scope>
    <source>
        <strain evidence="1">Modern_marine.mb.64</strain>
    </source>
</reference>
<accession>A0A948W5P7</accession>
<dbReference type="AlphaFoldDB" id="A0A948W5P7"/>
<dbReference type="Proteomes" id="UP000777784">
    <property type="component" value="Unassembled WGS sequence"/>
</dbReference>
<evidence type="ECO:0000313" key="1">
    <source>
        <dbReference type="EMBL" id="MBU2690235.1"/>
    </source>
</evidence>